<keyword evidence="2" id="KW-1185">Reference proteome</keyword>
<sequence>MAESTNQFPELHLPIYSTDGERPTDLVWKDVRDAIAERSERGAAGVASAP</sequence>
<organism evidence="1 2">
    <name type="scientific">Natronoarchaeum mannanilyticum</name>
    <dbReference type="NCBI Taxonomy" id="926360"/>
    <lineage>
        <taxon>Archaea</taxon>
        <taxon>Methanobacteriati</taxon>
        <taxon>Methanobacteriota</taxon>
        <taxon>Stenosarchaea group</taxon>
        <taxon>Halobacteria</taxon>
        <taxon>Halobacteriales</taxon>
        <taxon>Natronoarchaeaceae</taxon>
    </lineage>
</organism>
<dbReference type="RefSeq" id="WP_343773618.1">
    <property type="nucleotide sequence ID" value="NZ_BAAADV010000003.1"/>
</dbReference>
<evidence type="ECO:0000313" key="2">
    <source>
        <dbReference type="Proteomes" id="UP001500420"/>
    </source>
</evidence>
<dbReference type="AlphaFoldDB" id="A0AAV3T9I7"/>
<protein>
    <submittedName>
        <fullName evidence="1">Uncharacterized protein</fullName>
    </submittedName>
</protein>
<reference evidence="1 2" key="1">
    <citation type="journal article" date="2019" name="Int. J. Syst. Evol. Microbiol.">
        <title>The Global Catalogue of Microorganisms (GCM) 10K type strain sequencing project: providing services to taxonomists for standard genome sequencing and annotation.</title>
        <authorList>
            <consortium name="The Broad Institute Genomics Platform"/>
            <consortium name="The Broad Institute Genome Sequencing Center for Infectious Disease"/>
            <person name="Wu L."/>
            <person name="Ma J."/>
        </authorList>
    </citation>
    <scope>NUCLEOTIDE SEQUENCE [LARGE SCALE GENOMIC DNA]</scope>
    <source>
        <strain evidence="1 2">JCM 16328</strain>
    </source>
</reference>
<proteinExistence type="predicted"/>
<gene>
    <name evidence="1" type="ORF">GCM10009020_17530</name>
</gene>
<dbReference type="Proteomes" id="UP001500420">
    <property type="component" value="Unassembled WGS sequence"/>
</dbReference>
<dbReference type="EMBL" id="BAAADV010000003">
    <property type="protein sequence ID" value="GAA0671560.1"/>
    <property type="molecule type" value="Genomic_DNA"/>
</dbReference>
<comment type="caution">
    <text evidence="1">The sequence shown here is derived from an EMBL/GenBank/DDBJ whole genome shotgun (WGS) entry which is preliminary data.</text>
</comment>
<name>A0AAV3T9I7_9EURY</name>
<evidence type="ECO:0000313" key="1">
    <source>
        <dbReference type="EMBL" id="GAA0671560.1"/>
    </source>
</evidence>
<accession>A0AAV3T9I7</accession>